<evidence type="ECO:0000313" key="2">
    <source>
        <dbReference type="EMBL" id="MRW98104.1"/>
    </source>
</evidence>
<dbReference type="Proteomes" id="UP000443423">
    <property type="component" value="Unassembled WGS sequence"/>
</dbReference>
<sequence length="87" mass="9756">MVAIHDYHFESDIDENFDGKSILTTSGGLSPFLFRNRASVALWPVYCGRTGVGYRLVLAIGWYWLAIGAGWRLVLVGDWYWLTVGTG</sequence>
<protein>
    <submittedName>
        <fullName evidence="2">Uncharacterized protein</fullName>
    </submittedName>
</protein>
<evidence type="ECO:0000313" key="3">
    <source>
        <dbReference type="Proteomes" id="UP000443423"/>
    </source>
</evidence>
<feature type="transmembrane region" description="Helical" evidence="1">
    <location>
        <begin position="56"/>
        <end position="82"/>
    </location>
</feature>
<dbReference type="AlphaFoldDB" id="A0A6A8GAK4"/>
<name>A0A6A8GAK4_9EURY</name>
<keyword evidence="1" id="KW-0812">Transmembrane</keyword>
<accession>A0A6A8GAK4</accession>
<comment type="caution">
    <text evidence="2">The sequence shown here is derived from an EMBL/GenBank/DDBJ whole genome shotgun (WGS) entry which is preliminary data.</text>
</comment>
<proteinExistence type="predicted"/>
<reference evidence="2 3" key="1">
    <citation type="submission" date="2019-11" db="EMBL/GenBank/DDBJ databases">
        <title>Whole genome sequence of Haloferax sp. MBLA0078.</title>
        <authorList>
            <person name="Seo M.-J."/>
            <person name="Cho E.-S."/>
        </authorList>
    </citation>
    <scope>NUCLEOTIDE SEQUENCE [LARGE SCALE GENOMIC DNA]</scope>
    <source>
        <strain evidence="2 3">MBLA0078</strain>
    </source>
</reference>
<keyword evidence="1" id="KW-1133">Transmembrane helix</keyword>
<keyword evidence="3" id="KW-1185">Reference proteome</keyword>
<dbReference type="RefSeq" id="WP_151114092.1">
    <property type="nucleotide sequence ID" value="NZ_WKJQ01000002.1"/>
</dbReference>
<evidence type="ECO:0000256" key="1">
    <source>
        <dbReference type="SAM" id="Phobius"/>
    </source>
</evidence>
<gene>
    <name evidence="2" type="ORF">GJR99_16170</name>
</gene>
<keyword evidence="1" id="KW-0472">Membrane</keyword>
<organism evidence="2 3">
    <name type="scientific">Haloferax marinum</name>
    <dbReference type="NCBI Taxonomy" id="2666143"/>
    <lineage>
        <taxon>Archaea</taxon>
        <taxon>Methanobacteriati</taxon>
        <taxon>Methanobacteriota</taxon>
        <taxon>Stenosarchaea group</taxon>
        <taxon>Halobacteria</taxon>
        <taxon>Halobacteriales</taxon>
        <taxon>Haloferacaceae</taxon>
        <taxon>Haloferax</taxon>
    </lineage>
</organism>
<dbReference type="EMBL" id="WKJQ01000002">
    <property type="protein sequence ID" value="MRW98104.1"/>
    <property type="molecule type" value="Genomic_DNA"/>
</dbReference>